<dbReference type="Pfam" id="PF13274">
    <property type="entry name" value="SocA_Panacea"/>
    <property type="match status" value="1"/>
</dbReference>
<dbReference type="eggNOG" id="COG2944">
    <property type="taxonomic scope" value="Bacteria"/>
</dbReference>
<dbReference type="InterPro" id="IPR025272">
    <property type="entry name" value="SocA_Panacea"/>
</dbReference>
<gene>
    <name evidence="2" type="ordered locus">RPC_4690</name>
</gene>
<sequence length="183" mass="21555">MLVTHEREKLIHAINYFARNTKKLGKVKLFKLLYFLDFEHFKQTGRNVTGLTYFAWPMGPVPVSLHNEIVQPKDDMTEALELGKRDISDGWMLVVNPKIPFSDRHFTKREIAILEHLAAEYRDADADSMIEATHLENLPWDQIYNKDGKKQQEIPYELALRLDEREQMMKIARDRAELLEKLM</sequence>
<dbReference type="RefSeq" id="WP_011475089.1">
    <property type="nucleotide sequence ID" value="NC_007925.1"/>
</dbReference>
<organism evidence="2">
    <name type="scientific">Rhodopseudomonas palustris (strain BisB18)</name>
    <dbReference type="NCBI Taxonomy" id="316056"/>
    <lineage>
        <taxon>Bacteria</taxon>
        <taxon>Pseudomonadati</taxon>
        <taxon>Pseudomonadota</taxon>
        <taxon>Alphaproteobacteria</taxon>
        <taxon>Hyphomicrobiales</taxon>
        <taxon>Nitrobacteraceae</taxon>
        <taxon>Rhodopseudomonas</taxon>
    </lineage>
</organism>
<dbReference type="EMBL" id="CP000301">
    <property type="protein sequence ID" value="ABD90212.1"/>
    <property type="molecule type" value="Genomic_DNA"/>
</dbReference>
<name>Q20XC4_RHOPB</name>
<reference evidence="2" key="1">
    <citation type="submission" date="2006-03" db="EMBL/GenBank/DDBJ databases">
        <title>Complete sequence of Rhodopseudomonas palustris BisB18.</title>
        <authorList>
            <consortium name="US DOE Joint Genome Institute"/>
            <person name="Copeland A."/>
            <person name="Lucas S."/>
            <person name="Lapidus A."/>
            <person name="Barry K."/>
            <person name="Detter J.C."/>
            <person name="Glavina del Rio T."/>
            <person name="Hammon N."/>
            <person name="Israni S."/>
            <person name="Dalin E."/>
            <person name="Tice H."/>
            <person name="Pitluck S."/>
            <person name="Chain P."/>
            <person name="Malfatti S."/>
            <person name="Shin M."/>
            <person name="Vergez L."/>
            <person name="Schmutz J."/>
            <person name="Larimer F."/>
            <person name="Land M."/>
            <person name="Hauser L."/>
            <person name="Pelletier D.A."/>
            <person name="Kyrpides N."/>
            <person name="Anderson I."/>
            <person name="Oda Y."/>
            <person name="Harwood C.S."/>
            <person name="Richardson P."/>
        </authorList>
    </citation>
    <scope>NUCLEOTIDE SEQUENCE [LARGE SCALE GENOMIC DNA]</scope>
    <source>
        <strain evidence="2">BisB18</strain>
    </source>
</reference>
<evidence type="ECO:0000259" key="1">
    <source>
        <dbReference type="Pfam" id="PF13274"/>
    </source>
</evidence>
<dbReference type="OrthoDB" id="9804491at2"/>
<protein>
    <recommendedName>
        <fullName evidence="1">Antitoxin SocA-like Panacea domain-containing protein</fullName>
    </recommendedName>
</protein>
<feature type="domain" description="Antitoxin SocA-like Panacea" evidence="1">
    <location>
        <begin position="29"/>
        <end position="140"/>
    </location>
</feature>
<evidence type="ECO:0000313" key="2">
    <source>
        <dbReference type="EMBL" id="ABD90212.1"/>
    </source>
</evidence>
<proteinExistence type="predicted"/>
<dbReference type="AlphaFoldDB" id="Q20XC4"/>
<dbReference type="KEGG" id="rpc:RPC_4690"/>
<accession>Q20XC4</accession>
<dbReference type="HOGENOM" id="CLU_115716_0_0_5"/>